<dbReference type="Proteomes" id="UP000614350">
    <property type="component" value="Unassembled WGS sequence"/>
</dbReference>
<evidence type="ECO:0000313" key="2">
    <source>
        <dbReference type="Proteomes" id="UP000614350"/>
    </source>
</evidence>
<accession>A0A834JLL3</accession>
<gene>
    <name evidence="1" type="ORF">HZH66_010504</name>
</gene>
<sequence length="190" mass="20962">MSEVVYRKFEYSIEDNAGGTRRSFLNVPSDIIESRESTVTRYPVLLRLTEEVLSVRSAIRLEEETNGTNEETLAELSSSEIAAMETMDGGCSSADTSTSEGFEPFHKSVPVAKDHNNSDSSNAALLEILPVNSMEPITHEKVLNSSYRNYATALEMLLINSSNRITAETNLGYNSLEILKILLFGSTDIV</sequence>
<name>A0A834JLL3_VESVU</name>
<protein>
    <submittedName>
        <fullName evidence="1">Uncharacterized protein</fullName>
    </submittedName>
</protein>
<dbReference type="EMBL" id="JACSEA010000011">
    <property type="protein sequence ID" value="KAF7389367.1"/>
    <property type="molecule type" value="Genomic_DNA"/>
</dbReference>
<proteinExistence type="predicted"/>
<dbReference type="AlphaFoldDB" id="A0A834JLL3"/>
<comment type="caution">
    <text evidence="1">The sequence shown here is derived from an EMBL/GenBank/DDBJ whole genome shotgun (WGS) entry which is preliminary data.</text>
</comment>
<keyword evidence="2" id="KW-1185">Reference proteome</keyword>
<evidence type="ECO:0000313" key="1">
    <source>
        <dbReference type="EMBL" id="KAF7389367.1"/>
    </source>
</evidence>
<reference evidence="1" key="1">
    <citation type="journal article" date="2020" name="G3 (Bethesda)">
        <title>High-Quality Assemblies for Three Invasive Social Wasps from the &lt;i&gt;Vespula&lt;/i&gt; Genus.</title>
        <authorList>
            <person name="Harrop T.W.R."/>
            <person name="Guhlin J."/>
            <person name="McLaughlin G.M."/>
            <person name="Permina E."/>
            <person name="Stockwell P."/>
            <person name="Gilligan J."/>
            <person name="Le Lec M.F."/>
            <person name="Gruber M.A.M."/>
            <person name="Quinn O."/>
            <person name="Lovegrove M."/>
            <person name="Duncan E.J."/>
            <person name="Remnant E.J."/>
            <person name="Van Eeckhoven J."/>
            <person name="Graham B."/>
            <person name="Knapp R.A."/>
            <person name="Langford K.W."/>
            <person name="Kronenberg Z."/>
            <person name="Press M.O."/>
            <person name="Eacker S.M."/>
            <person name="Wilson-Rankin E.E."/>
            <person name="Purcell J."/>
            <person name="Lester P.J."/>
            <person name="Dearden P.K."/>
        </authorList>
    </citation>
    <scope>NUCLEOTIDE SEQUENCE</scope>
    <source>
        <strain evidence="1">Marl-1</strain>
    </source>
</reference>
<organism evidence="1 2">
    <name type="scientific">Vespula vulgaris</name>
    <name type="common">Yellow jacket</name>
    <name type="synonym">Wasp</name>
    <dbReference type="NCBI Taxonomy" id="7454"/>
    <lineage>
        <taxon>Eukaryota</taxon>
        <taxon>Metazoa</taxon>
        <taxon>Ecdysozoa</taxon>
        <taxon>Arthropoda</taxon>
        <taxon>Hexapoda</taxon>
        <taxon>Insecta</taxon>
        <taxon>Pterygota</taxon>
        <taxon>Neoptera</taxon>
        <taxon>Endopterygota</taxon>
        <taxon>Hymenoptera</taxon>
        <taxon>Apocrita</taxon>
        <taxon>Aculeata</taxon>
        <taxon>Vespoidea</taxon>
        <taxon>Vespidae</taxon>
        <taxon>Vespinae</taxon>
        <taxon>Vespula</taxon>
    </lineage>
</organism>